<dbReference type="InterPro" id="IPR029767">
    <property type="entry name" value="WecB-like"/>
</dbReference>
<gene>
    <name evidence="6" type="ORF">EDD32_0790</name>
</gene>
<protein>
    <recommendedName>
        <fullName evidence="3">UDP-N-acetylglucosamine 2-epimerase (non-hydrolyzing)</fullName>
        <ecNumber evidence="3">5.1.3.14</ecNumber>
    </recommendedName>
</protein>
<evidence type="ECO:0000259" key="5">
    <source>
        <dbReference type="Pfam" id="PF02350"/>
    </source>
</evidence>
<dbReference type="Proteomes" id="UP000280726">
    <property type="component" value="Unassembled WGS sequence"/>
</dbReference>
<comment type="caution">
    <text evidence="6">The sequence shown here is derived from an EMBL/GenBank/DDBJ whole genome shotgun (WGS) entry which is preliminary data.</text>
</comment>
<dbReference type="PANTHER" id="PTHR43174">
    <property type="entry name" value="UDP-N-ACETYLGLUCOSAMINE 2-EPIMERASE"/>
    <property type="match status" value="1"/>
</dbReference>
<dbReference type="InterPro" id="IPR003331">
    <property type="entry name" value="UDP_GlcNAc_Epimerase_2_dom"/>
</dbReference>
<dbReference type="SUPFAM" id="SSF53756">
    <property type="entry name" value="UDP-Glycosyltransferase/glycogen phosphorylase"/>
    <property type="match status" value="1"/>
</dbReference>
<organism evidence="6 7">
    <name type="scientific">Georgenia muralis</name>
    <dbReference type="NCBI Taxonomy" id="154117"/>
    <lineage>
        <taxon>Bacteria</taxon>
        <taxon>Bacillati</taxon>
        <taxon>Actinomycetota</taxon>
        <taxon>Actinomycetes</taxon>
        <taxon>Micrococcales</taxon>
        <taxon>Bogoriellaceae</taxon>
        <taxon>Georgenia</taxon>
    </lineage>
</organism>
<dbReference type="EC" id="5.1.3.14" evidence="3"/>
<evidence type="ECO:0000313" key="7">
    <source>
        <dbReference type="Proteomes" id="UP000280726"/>
    </source>
</evidence>
<reference evidence="6 7" key="1">
    <citation type="submission" date="2018-11" db="EMBL/GenBank/DDBJ databases">
        <title>Sequencing the genomes of 1000 actinobacteria strains.</title>
        <authorList>
            <person name="Klenk H.-P."/>
        </authorList>
    </citation>
    <scope>NUCLEOTIDE SEQUENCE [LARGE SCALE GENOMIC DNA]</scope>
    <source>
        <strain evidence="6 7">DSM 14418</strain>
    </source>
</reference>
<proteinExistence type="inferred from homology"/>
<accession>A0A3N5A3G3</accession>
<keyword evidence="7" id="KW-1185">Reference proteome</keyword>
<dbReference type="Gene3D" id="3.40.50.2000">
    <property type="entry name" value="Glycogen Phosphorylase B"/>
    <property type="match status" value="2"/>
</dbReference>
<evidence type="ECO:0000313" key="6">
    <source>
        <dbReference type="EMBL" id="RPF26351.1"/>
    </source>
</evidence>
<comment type="similarity">
    <text evidence="2 4">Belongs to the UDP-N-acetylglucosamine 2-epimerase family.</text>
</comment>
<dbReference type="AlphaFoldDB" id="A0A3N5A3G3"/>
<dbReference type="NCBIfam" id="TIGR00236">
    <property type="entry name" value="wecB"/>
    <property type="match status" value="1"/>
</dbReference>
<keyword evidence="1 4" id="KW-0413">Isomerase</keyword>
<dbReference type="CDD" id="cd03786">
    <property type="entry name" value="GTB_UDP-GlcNAc_2-Epimerase"/>
    <property type="match status" value="1"/>
</dbReference>
<evidence type="ECO:0000256" key="2">
    <source>
        <dbReference type="ARBA" id="ARBA00038209"/>
    </source>
</evidence>
<evidence type="ECO:0000256" key="4">
    <source>
        <dbReference type="RuleBase" id="RU003513"/>
    </source>
</evidence>
<evidence type="ECO:0000256" key="3">
    <source>
        <dbReference type="ARBA" id="ARBA00038858"/>
    </source>
</evidence>
<feature type="domain" description="UDP-N-acetylglucosamine 2-epimerase" evidence="5">
    <location>
        <begin position="24"/>
        <end position="367"/>
    </location>
</feature>
<dbReference type="EMBL" id="RKRA01000001">
    <property type="protein sequence ID" value="RPF26351.1"/>
    <property type="molecule type" value="Genomic_DNA"/>
</dbReference>
<sequence>MRPRIMTVYGTRPEAVKVAPVVRAVAASSTLTSLTVVTGQHREMLDQVNDVFGIVPDHDLDVFAAGQSLSVLMAKVLARLDPLLEAVRPDAVLVQGDTTTVAAAAGAAFHRRVPVFHLEAGLRSGDLSSPFPEEANRRVTSQVTALHLAPTAGARANLLREHVDPGDVVVTGNTVIDALLHAVGRPATVGDPRLRATMAAGRPLVLVTVHRRESWGAPVAGIGRAVARLAAMLPGHTFVLPLHRNPTVRETLQPAVAGLGNVVVTEPLPYGEFTAVMAASSIVLTDSGGVQEEAPALGKPVLVLRENTERPEAVDAGTVRLVGTDEEAVVAAVAELATDPHAYAAMSRAVNPYGDGRAGERVVAAIEAFFGLGERMPDFAPELARV</sequence>
<evidence type="ECO:0000256" key="1">
    <source>
        <dbReference type="ARBA" id="ARBA00023235"/>
    </source>
</evidence>
<dbReference type="GO" id="GO:0008761">
    <property type="term" value="F:UDP-N-acetylglucosamine 2-epimerase activity"/>
    <property type="evidence" value="ECO:0007669"/>
    <property type="project" value="UniProtKB-EC"/>
</dbReference>
<dbReference type="Pfam" id="PF02350">
    <property type="entry name" value="Epimerase_2"/>
    <property type="match status" value="1"/>
</dbReference>
<name>A0A3N5A3G3_9MICO</name>
<dbReference type="PANTHER" id="PTHR43174:SF2">
    <property type="entry name" value="UDP-N-ACETYLGLUCOSAMINE 2-EPIMERASE"/>
    <property type="match status" value="1"/>
</dbReference>